<protein>
    <submittedName>
        <fullName evidence="11">ATP-binding cassette domain-containing protein</fullName>
    </submittedName>
</protein>
<dbReference type="InterPro" id="IPR027417">
    <property type="entry name" value="P-loop_NTPase"/>
</dbReference>
<dbReference type="InterPro" id="IPR017871">
    <property type="entry name" value="ABC_transporter-like_CS"/>
</dbReference>
<evidence type="ECO:0000256" key="2">
    <source>
        <dbReference type="ARBA" id="ARBA00005417"/>
    </source>
</evidence>
<sequence>MTTHTTPLRLENLSVTLPQAAGGRVVLSDLSLELRAGEVLGIVGESGSGKTTLGLACLGLLPQGFSVAGDVYIHGTTLRSVAPGQRYRLRGRVLGYVPQEPMKALNPGMSIAAHVAEGLPATLTRAERAERAARWLAAVGLADGLSVQKLYPHALSGGQRQRVLLAAALAAEPDVLIADEFTTALDPATRELVVSLIREQVQVRGMSVVMISHDLELVARATDRLLVLRHGVCVEHGETKAVIAQPSSPYLQSLLALSLHFTPRAPLSLFPRAMTEEALND</sequence>
<evidence type="ECO:0000256" key="1">
    <source>
        <dbReference type="ARBA" id="ARBA00004417"/>
    </source>
</evidence>
<keyword evidence="3" id="KW-0813">Transport</keyword>
<dbReference type="InterPro" id="IPR003439">
    <property type="entry name" value="ABC_transporter-like_ATP-bd"/>
</dbReference>
<dbReference type="GO" id="GO:0005524">
    <property type="term" value="F:ATP binding"/>
    <property type="evidence" value="ECO:0007669"/>
    <property type="project" value="UniProtKB-KW"/>
</dbReference>
<dbReference type="PANTHER" id="PTHR43297:SF14">
    <property type="entry name" value="ATPASE AAA-TYPE CORE DOMAIN-CONTAINING PROTEIN"/>
    <property type="match status" value="1"/>
</dbReference>
<evidence type="ECO:0000313" key="11">
    <source>
        <dbReference type="EMBL" id="MCX2562933.1"/>
    </source>
</evidence>
<dbReference type="Pfam" id="PF00005">
    <property type="entry name" value="ABC_tran"/>
    <property type="match status" value="1"/>
</dbReference>
<name>A0ABT3QCB2_9PROT</name>
<evidence type="ECO:0000256" key="3">
    <source>
        <dbReference type="ARBA" id="ARBA00022448"/>
    </source>
</evidence>
<comment type="caution">
    <text evidence="11">The sequence shown here is derived from an EMBL/GenBank/DDBJ whole genome shotgun (WGS) entry which is preliminary data.</text>
</comment>
<reference evidence="11 12" key="1">
    <citation type="submission" date="2022-11" db="EMBL/GenBank/DDBJ databases">
        <title>Genome sequencing of Acetobacter type strain.</title>
        <authorList>
            <person name="Heo J."/>
            <person name="Lee D."/>
            <person name="Han B.-H."/>
            <person name="Hong S.-B."/>
            <person name="Kwon S.-W."/>
        </authorList>
    </citation>
    <scope>NUCLEOTIDE SEQUENCE [LARGE SCALE GENOMIC DNA]</scope>
    <source>
        <strain evidence="11 12">KACC 21253</strain>
    </source>
</reference>
<comment type="subcellular location">
    <subcellularLocation>
        <location evidence="1">Cell inner membrane</location>
        <topology evidence="1">Peripheral membrane protein</topology>
    </subcellularLocation>
</comment>
<dbReference type="SUPFAM" id="SSF52540">
    <property type="entry name" value="P-loop containing nucleoside triphosphate hydrolases"/>
    <property type="match status" value="1"/>
</dbReference>
<dbReference type="PROSITE" id="PS50893">
    <property type="entry name" value="ABC_TRANSPORTER_2"/>
    <property type="match status" value="1"/>
</dbReference>
<accession>A0ABT3QCB2</accession>
<evidence type="ECO:0000256" key="8">
    <source>
        <dbReference type="ARBA" id="ARBA00022967"/>
    </source>
</evidence>
<evidence type="ECO:0000259" key="10">
    <source>
        <dbReference type="PROSITE" id="PS50893"/>
    </source>
</evidence>
<evidence type="ECO:0000256" key="6">
    <source>
        <dbReference type="ARBA" id="ARBA00022741"/>
    </source>
</evidence>
<keyword evidence="4" id="KW-1003">Cell membrane</keyword>
<dbReference type="RefSeq" id="WP_173559971.1">
    <property type="nucleotide sequence ID" value="NZ_JAERKX010000011.1"/>
</dbReference>
<proteinExistence type="inferred from homology"/>
<dbReference type="InterPro" id="IPR050388">
    <property type="entry name" value="ABC_Ni/Peptide_Import"/>
</dbReference>
<evidence type="ECO:0000256" key="7">
    <source>
        <dbReference type="ARBA" id="ARBA00022840"/>
    </source>
</evidence>
<keyword evidence="7 11" id="KW-0067">ATP-binding</keyword>
<keyword evidence="12" id="KW-1185">Reference proteome</keyword>
<comment type="similarity">
    <text evidence="2">Belongs to the ABC transporter superfamily.</text>
</comment>
<gene>
    <name evidence="11" type="ORF">OQ497_02965</name>
</gene>
<keyword evidence="6" id="KW-0547">Nucleotide-binding</keyword>
<organism evidence="11 12">
    <name type="scientific">Acetobacter thailandicus</name>
    <dbReference type="NCBI Taxonomy" id="1502842"/>
    <lineage>
        <taxon>Bacteria</taxon>
        <taxon>Pseudomonadati</taxon>
        <taxon>Pseudomonadota</taxon>
        <taxon>Alphaproteobacteria</taxon>
        <taxon>Acetobacterales</taxon>
        <taxon>Acetobacteraceae</taxon>
        <taxon>Acetobacter</taxon>
    </lineage>
</organism>
<keyword evidence="9" id="KW-0472">Membrane</keyword>
<evidence type="ECO:0000313" key="12">
    <source>
        <dbReference type="Proteomes" id="UP001301152"/>
    </source>
</evidence>
<dbReference type="EMBL" id="JAPIUZ010000001">
    <property type="protein sequence ID" value="MCX2562933.1"/>
    <property type="molecule type" value="Genomic_DNA"/>
</dbReference>
<dbReference type="Proteomes" id="UP001301152">
    <property type="component" value="Unassembled WGS sequence"/>
</dbReference>
<dbReference type="InterPro" id="IPR003593">
    <property type="entry name" value="AAA+_ATPase"/>
</dbReference>
<evidence type="ECO:0000256" key="9">
    <source>
        <dbReference type="ARBA" id="ARBA00023136"/>
    </source>
</evidence>
<keyword evidence="8" id="KW-1278">Translocase</keyword>
<keyword evidence="5" id="KW-0997">Cell inner membrane</keyword>
<feature type="domain" description="ABC transporter" evidence="10">
    <location>
        <begin position="8"/>
        <end position="255"/>
    </location>
</feature>
<dbReference type="Gene3D" id="3.40.50.300">
    <property type="entry name" value="P-loop containing nucleotide triphosphate hydrolases"/>
    <property type="match status" value="1"/>
</dbReference>
<dbReference type="SMART" id="SM00382">
    <property type="entry name" value="AAA"/>
    <property type="match status" value="1"/>
</dbReference>
<evidence type="ECO:0000256" key="5">
    <source>
        <dbReference type="ARBA" id="ARBA00022519"/>
    </source>
</evidence>
<dbReference type="PANTHER" id="PTHR43297">
    <property type="entry name" value="OLIGOPEPTIDE TRANSPORT ATP-BINDING PROTEIN APPD"/>
    <property type="match status" value="1"/>
</dbReference>
<dbReference type="PROSITE" id="PS00211">
    <property type="entry name" value="ABC_TRANSPORTER_1"/>
    <property type="match status" value="1"/>
</dbReference>
<dbReference type="CDD" id="cd03257">
    <property type="entry name" value="ABC_NikE_OppD_transporters"/>
    <property type="match status" value="1"/>
</dbReference>
<evidence type="ECO:0000256" key="4">
    <source>
        <dbReference type="ARBA" id="ARBA00022475"/>
    </source>
</evidence>